<dbReference type="Proteomes" id="UP000249464">
    <property type="component" value="Unassembled WGS sequence"/>
</dbReference>
<keyword evidence="2" id="KW-1185">Reference proteome</keyword>
<proteinExistence type="predicted"/>
<dbReference type="AlphaFoldDB" id="A0A2X0M5L0"/>
<evidence type="ECO:0000313" key="2">
    <source>
        <dbReference type="Proteomes" id="UP000249464"/>
    </source>
</evidence>
<evidence type="ECO:0000313" key="1">
    <source>
        <dbReference type="EMBL" id="SGY40040.1"/>
    </source>
</evidence>
<protein>
    <submittedName>
        <fullName evidence="1">BQ5605_C003g02312 protein</fullName>
    </submittedName>
</protein>
<reference evidence="1 2" key="1">
    <citation type="submission" date="2016-11" db="EMBL/GenBank/DDBJ databases">
        <authorList>
            <person name="Jaros S."/>
            <person name="Januszkiewicz K."/>
            <person name="Wedrychowicz H."/>
        </authorList>
    </citation>
    <scope>NUCLEOTIDE SEQUENCE [LARGE SCALE GENOMIC DNA]</scope>
</reference>
<gene>
    <name evidence="1" type="primary">BQ5605_C003g02312</name>
    <name evidence="1" type="ORF">BQ5605_C003G02312</name>
</gene>
<dbReference type="EMBL" id="FQNC01000042">
    <property type="protein sequence ID" value="SGY40040.1"/>
    <property type="molecule type" value="Genomic_DNA"/>
</dbReference>
<name>A0A2X0M5L0_9BASI</name>
<accession>A0A2X0M5L0</accession>
<organism evidence="1 2">
    <name type="scientific">Microbotryum silenes-dioicae</name>
    <dbReference type="NCBI Taxonomy" id="796604"/>
    <lineage>
        <taxon>Eukaryota</taxon>
        <taxon>Fungi</taxon>
        <taxon>Dikarya</taxon>
        <taxon>Basidiomycota</taxon>
        <taxon>Pucciniomycotina</taxon>
        <taxon>Microbotryomycetes</taxon>
        <taxon>Microbotryales</taxon>
        <taxon>Microbotryaceae</taxon>
        <taxon>Microbotryum</taxon>
    </lineage>
</organism>
<sequence>MVRTGVGHHGHRVTPAPLTSPWLAVGQSADRADHFIMRLTSRLVMLLMP</sequence>